<protein>
    <recommendedName>
        <fullName evidence="9">Protein translocase subunit SecE</fullName>
    </recommendedName>
</protein>
<dbReference type="EMBL" id="ADMG01000018">
    <property type="protein sequence ID" value="EKB31651.1"/>
    <property type="molecule type" value="Genomic_DNA"/>
</dbReference>
<gene>
    <name evidence="9" type="primary">secE</name>
    <name evidence="10" type="ORF">HMPREF9465_00728</name>
</gene>
<dbReference type="NCBIfam" id="TIGR00964">
    <property type="entry name" value="secE_bact"/>
    <property type="match status" value="1"/>
</dbReference>
<feature type="transmembrane region" description="Helical" evidence="9">
    <location>
        <begin position="42"/>
        <end position="60"/>
    </location>
</feature>
<evidence type="ECO:0000256" key="1">
    <source>
        <dbReference type="ARBA" id="ARBA00004370"/>
    </source>
</evidence>
<keyword evidence="7 9" id="KW-0811">Translocation</keyword>
<proteinExistence type="inferred from homology"/>
<evidence type="ECO:0000313" key="10">
    <source>
        <dbReference type="EMBL" id="EKB31651.1"/>
    </source>
</evidence>
<keyword evidence="11" id="KW-1185">Reference proteome</keyword>
<sequence>MNNQNVEPATSKSDIVLVTLAVLCAVAGVIAFSLLTSQTLAVRLGALFGGLVAGVVLAWFSPSGKRLLNYGRQSWEELRRVVWPTRKETLNTTGLVMAFVVVIAIFLFLCDKLIEWGLYDGLLRLSL</sequence>
<dbReference type="OrthoDB" id="9806365at2"/>
<comment type="subcellular location">
    <subcellularLocation>
        <location evidence="1">Membrane</location>
    </subcellularLocation>
</comment>
<dbReference type="AlphaFoldDB" id="K1JN50"/>
<dbReference type="eggNOG" id="COG0690">
    <property type="taxonomic scope" value="Bacteria"/>
</dbReference>
<evidence type="ECO:0000256" key="2">
    <source>
        <dbReference type="ARBA" id="ARBA00022448"/>
    </source>
</evidence>
<comment type="caution">
    <text evidence="10">The sequence shown here is derived from an EMBL/GenBank/DDBJ whole genome shotgun (WGS) entry which is preliminary data.</text>
</comment>
<evidence type="ECO:0000313" key="11">
    <source>
        <dbReference type="Proteomes" id="UP000005835"/>
    </source>
</evidence>
<feature type="transmembrane region" description="Helical" evidence="9">
    <location>
        <begin position="15"/>
        <end position="35"/>
    </location>
</feature>
<dbReference type="GO" id="GO:0005886">
    <property type="term" value="C:plasma membrane"/>
    <property type="evidence" value="ECO:0007669"/>
    <property type="project" value="UniProtKB-UniRule"/>
</dbReference>
<dbReference type="PANTHER" id="PTHR33910">
    <property type="entry name" value="PROTEIN TRANSLOCASE SUBUNIT SECE"/>
    <property type="match status" value="1"/>
</dbReference>
<dbReference type="PANTHER" id="PTHR33910:SF1">
    <property type="entry name" value="PROTEIN TRANSLOCASE SUBUNIT SECE"/>
    <property type="match status" value="1"/>
</dbReference>
<dbReference type="STRING" id="742823.HMPREF9465_00728"/>
<comment type="caution">
    <text evidence="9">Lacks conserved residue(s) required for the propagation of feature annotation.</text>
</comment>
<reference evidence="10 11" key="1">
    <citation type="submission" date="2012-05" db="EMBL/GenBank/DDBJ databases">
        <title>The Genome Sequence of Sutterella wadsworthensis 2_1_59BFAA.</title>
        <authorList>
            <consortium name="The Broad Institute Genome Sequencing Platform"/>
            <person name="Earl A."/>
            <person name="Ward D."/>
            <person name="Feldgarden M."/>
            <person name="Gevers D."/>
            <person name="Daigneault M."/>
            <person name="Strauss J."/>
            <person name="Allen-Vercoe E."/>
            <person name="Walker B."/>
            <person name="Young S.K."/>
            <person name="Zeng Q."/>
            <person name="Gargeya S."/>
            <person name="Fitzgerald M."/>
            <person name="Haas B."/>
            <person name="Abouelleil A."/>
            <person name="Alvarado L."/>
            <person name="Arachchi H.M."/>
            <person name="Berlin A.M."/>
            <person name="Chapman S.B."/>
            <person name="Goldberg J."/>
            <person name="Griggs A."/>
            <person name="Gujja S."/>
            <person name="Hansen M."/>
            <person name="Howarth C."/>
            <person name="Imamovic A."/>
            <person name="Larimer J."/>
            <person name="McCowen C."/>
            <person name="Montmayeur A."/>
            <person name="Murphy C."/>
            <person name="Neiman D."/>
            <person name="Pearson M."/>
            <person name="Priest M."/>
            <person name="Roberts A."/>
            <person name="Saif S."/>
            <person name="Shea T."/>
            <person name="Sisk P."/>
            <person name="Sykes S."/>
            <person name="Wortman J."/>
            <person name="Nusbaum C."/>
            <person name="Birren B."/>
        </authorList>
    </citation>
    <scope>NUCLEOTIDE SEQUENCE [LARGE SCALE GENOMIC DNA]</scope>
    <source>
        <strain evidence="10 11">2_1_59BFAA</strain>
    </source>
</reference>
<evidence type="ECO:0000256" key="6">
    <source>
        <dbReference type="ARBA" id="ARBA00022989"/>
    </source>
</evidence>
<comment type="function">
    <text evidence="9">Essential subunit of the Sec protein translocation channel SecYEG. Clamps together the 2 halves of SecY. May contact the channel plug during translocation.</text>
</comment>
<keyword evidence="5 9" id="KW-0653">Protein transport</keyword>
<evidence type="ECO:0000256" key="5">
    <source>
        <dbReference type="ARBA" id="ARBA00022927"/>
    </source>
</evidence>
<keyword evidence="6 9" id="KW-1133">Transmembrane helix</keyword>
<dbReference type="InterPro" id="IPR005807">
    <property type="entry name" value="SecE_bac"/>
</dbReference>
<evidence type="ECO:0000256" key="8">
    <source>
        <dbReference type="ARBA" id="ARBA00023136"/>
    </source>
</evidence>
<dbReference type="InterPro" id="IPR001901">
    <property type="entry name" value="Translocase_SecE/Sec61-g"/>
</dbReference>
<dbReference type="Gene3D" id="1.20.5.1030">
    <property type="entry name" value="Preprotein translocase secy subunit"/>
    <property type="match status" value="1"/>
</dbReference>
<dbReference type="GO" id="GO:0043952">
    <property type="term" value="P:protein transport by the Sec complex"/>
    <property type="evidence" value="ECO:0007669"/>
    <property type="project" value="UniProtKB-UniRule"/>
</dbReference>
<keyword evidence="8 9" id="KW-0472">Membrane</keyword>
<dbReference type="HOGENOM" id="CLU_113663_0_2_4"/>
<keyword evidence="3 9" id="KW-1003">Cell membrane</keyword>
<feature type="transmembrane region" description="Helical" evidence="9">
    <location>
        <begin position="90"/>
        <end position="110"/>
    </location>
</feature>
<name>K1JN50_9BURK</name>
<dbReference type="NCBIfam" id="NF004371">
    <property type="entry name" value="PRK05740.1-1"/>
    <property type="match status" value="1"/>
</dbReference>
<dbReference type="HAMAP" id="MF_00422">
    <property type="entry name" value="SecE"/>
    <property type="match status" value="1"/>
</dbReference>
<dbReference type="RefSeq" id="WP_005434229.1">
    <property type="nucleotide sequence ID" value="NZ_JH815514.1"/>
</dbReference>
<dbReference type="GO" id="GO:0009306">
    <property type="term" value="P:protein secretion"/>
    <property type="evidence" value="ECO:0007669"/>
    <property type="project" value="UniProtKB-UniRule"/>
</dbReference>
<dbReference type="PATRIC" id="fig|742823.3.peg.732"/>
<comment type="similarity">
    <text evidence="9">Belongs to the SecE/SEC61-gamma family.</text>
</comment>
<comment type="subunit">
    <text evidence="9">Component of the Sec protein translocase complex. Heterotrimer consisting of SecY, SecE and SecG subunits. The heterotrimers can form oligomers, although 1 heterotrimer is thought to be able to translocate proteins. Interacts with the ribosome. Interacts with SecDF, and other proteins may be involved. Interacts with SecA.</text>
</comment>
<evidence type="ECO:0000256" key="7">
    <source>
        <dbReference type="ARBA" id="ARBA00023010"/>
    </source>
</evidence>
<dbReference type="Proteomes" id="UP000005835">
    <property type="component" value="Unassembled WGS sequence"/>
</dbReference>
<dbReference type="GO" id="GO:0006605">
    <property type="term" value="P:protein targeting"/>
    <property type="evidence" value="ECO:0007669"/>
    <property type="project" value="UniProtKB-UniRule"/>
</dbReference>
<dbReference type="GO" id="GO:0008320">
    <property type="term" value="F:protein transmembrane transporter activity"/>
    <property type="evidence" value="ECO:0007669"/>
    <property type="project" value="UniProtKB-UniRule"/>
</dbReference>
<evidence type="ECO:0000256" key="4">
    <source>
        <dbReference type="ARBA" id="ARBA00022692"/>
    </source>
</evidence>
<dbReference type="GO" id="GO:0065002">
    <property type="term" value="P:intracellular protein transmembrane transport"/>
    <property type="evidence" value="ECO:0007669"/>
    <property type="project" value="UniProtKB-UniRule"/>
</dbReference>
<accession>K1JN50</accession>
<evidence type="ECO:0000256" key="9">
    <source>
        <dbReference type="HAMAP-Rule" id="MF_00422"/>
    </source>
</evidence>
<organism evidence="10 11">
    <name type="scientific">Sutterella wadsworthensis 2_1_59BFAA</name>
    <dbReference type="NCBI Taxonomy" id="742823"/>
    <lineage>
        <taxon>Bacteria</taxon>
        <taxon>Pseudomonadati</taxon>
        <taxon>Pseudomonadota</taxon>
        <taxon>Betaproteobacteria</taxon>
        <taxon>Burkholderiales</taxon>
        <taxon>Sutterellaceae</taxon>
        <taxon>Sutterella</taxon>
    </lineage>
</organism>
<dbReference type="Pfam" id="PF00584">
    <property type="entry name" value="SecE"/>
    <property type="match status" value="1"/>
</dbReference>
<keyword evidence="2 9" id="KW-0813">Transport</keyword>
<keyword evidence="4 9" id="KW-0812">Transmembrane</keyword>
<dbReference type="InterPro" id="IPR038379">
    <property type="entry name" value="SecE_sf"/>
</dbReference>
<evidence type="ECO:0000256" key="3">
    <source>
        <dbReference type="ARBA" id="ARBA00022475"/>
    </source>
</evidence>